<reference evidence="2" key="1">
    <citation type="submission" date="2022-01" db="EMBL/GenBank/DDBJ databases">
        <authorList>
            <person name="Jo J.-H."/>
            <person name="Im W.-T."/>
        </authorList>
    </citation>
    <scope>NUCLEOTIDE SEQUENCE</scope>
    <source>
        <strain evidence="2">XY25</strain>
    </source>
</reference>
<dbReference type="Proteomes" id="UP001165384">
    <property type="component" value="Unassembled WGS sequence"/>
</dbReference>
<sequence length="117" mass="13242">MSGRRFGALRGLLLVLACMVALAGCKRTSERDFVGKWQSSRAVTPIHLAANGEWEIRQDDGTVLQYGVWRYADKTLIWSIKQGERIMDDPTPVLSVESDRFTLKERNGTTTVFKRLP</sequence>
<dbReference type="EMBL" id="JAKLTN010000001">
    <property type="protein sequence ID" value="MCG2575558.1"/>
    <property type="molecule type" value="Genomic_DNA"/>
</dbReference>
<comment type="caution">
    <text evidence="2">The sequence shown here is derived from an EMBL/GenBank/DDBJ whole genome shotgun (WGS) entry which is preliminary data.</text>
</comment>
<keyword evidence="1" id="KW-0732">Signal</keyword>
<feature type="chain" id="PRO_5047489194" description="Lipocalin-like domain-containing protein" evidence="1">
    <location>
        <begin position="24"/>
        <end position="117"/>
    </location>
</feature>
<evidence type="ECO:0000313" key="2">
    <source>
        <dbReference type="EMBL" id="MCG2575558.1"/>
    </source>
</evidence>
<keyword evidence="3" id="KW-1185">Reference proteome</keyword>
<evidence type="ECO:0000313" key="3">
    <source>
        <dbReference type="Proteomes" id="UP001165384"/>
    </source>
</evidence>
<proteinExistence type="predicted"/>
<accession>A0ABS9JXD2</accession>
<name>A0ABS9JXD2_9RHOO</name>
<organism evidence="2 3">
    <name type="scientific">Dechloromonas hankyongensis</name>
    <dbReference type="NCBI Taxonomy" id="2908002"/>
    <lineage>
        <taxon>Bacteria</taxon>
        <taxon>Pseudomonadati</taxon>
        <taxon>Pseudomonadota</taxon>
        <taxon>Betaproteobacteria</taxon>
        <taxon>Rhodocyclales</taxon>
        <taxon>Azonexaceae</taxon>
        <taxon>Dechloromonas</taxon>
    </lineage>
</organism>
<protein>
    <recommendedName>
        <fullName evidence="4">Lipocalin-like domain-containing protein</fullName>
    </recommendedName>
</protein>
<evidence type="ECO:0000256" key="1">
    <source>
        <dbReference type="SAM" id="SignalP"/>
    </source>
</evidence>
<feature type="signal peptide" evidence="1">
    <location>
        <begin position="1"/>
        <end position="23"/>
    </location>
</feature>
<evidence type="ECO:0008006" key="4">
    <source>
        <dbReference type="Google" id="ProtNLM"/>
    </source>
</evidence>
<dbReference type="PROSITE" id="PS51257">
    <property type="entry name" value="PROKAR_LIPOPROTEIN"/>
    <property type="match status" value="1"/>
</dbReference>
<gene>
    <name evidence="2" type="ORF">LZ012_00960</name>
</gene>
<dbReference type="RefSeq" id="WP_275706586.1">
    <property type="nucleotide sequence ID" value="NZ_JAKLTN010000001.1"/>
</dbReference>